<protein>
    <submittedName>
        <fullName evidence="1">Uncharacterized protein</fullName>
    </submittedName>
</protein>
<organism evidence="1 2">
    <name type="scientific">Byssothecium circinans</name>
    <dbReference type="NCBI Taxonomy" id="147558"/>
    <lineage>
        <taxon>Eukaryota</taxon>
        <taxon>Fungi</taxon>
        <taxon>Dikarya</taxon>
        <taxon>Ascomycota</taxon>
        <taxon>Pezizomycotina</taxon>
        <taxon>Dothideomycetes</taxon>
        <taxon>Pleosporomycetidae</taxon>
        <taxon>Pleosporales</taxon>
        <taxon>Massarineae</taxon>
        <taxon>Massarinaceae</taxon>
        <taxon>Byssothecium</taxon>
    </lineage>
</organism>
<dbReference type="EMBL" id="ML976992">
    <property type="protein sequence ID" value="KAF1956062.1"/>
    <property type="molecule type" value="Genomic_DNA"/>
</dbReference>
<reference evidence="1" key="1">
    <citation type="journal article" date="2020" name="Stud. Mycol.">
        <title>101 Dothideomycetes genomes: a test case for predicting lifestyles and emergence of pathogens.</title>
        <authorList>
            <person name="Haridas S."/>
            <person name="Albert R."/>
            <person name="Binder M."/>
            <person name="Bloem J."/>
            <person name="Labutti K."/>
            <person name="Salamov A."/>
            <person name="Andreopoulos B."/>
            <person name="Baker S."/>
            <person name="Barry K."/>
            <person name="Bills G."/>
            <person name="Bluhm B."/>
            <person name="Cannon C."/>
            <person name="Castanera R."/>
            <person name="Culley D."/>
            <person name="Daum C."/>
            <person name="Ezra D."/>
            <person name="Gonzalez J."/>
            <person name="Henrissat B."/>
            <person name="Kuo A."/>
            <person name="Liang C."/>
            <person name="Lipzen A."/>
            <person name="Lutzoni F."/>
            <person name="Magnuson J."/>
            <person name="Mondo S."/>
            <person name="Nolan M."/>
            <person name="Ohm R."/>
            <person name="Pangilinan J."/>
            <person name="Park H.-J."/>
            <person name="Ramirez L."/>
            <person name="Alfaro M."/>
            <person name="Sun H."/>
            <person name="Tritt A."/>
            <person name="Yoshinaga Y."/>
            <person name="Zwiers L.-H."/>
            <person name="Turgeon B."/>
            <person name="Goodwin S."/>
            <person name="Spatafora J."/>
            <person name="Crous P."/>
            <person name="Grigoriev I."/>
        </authorList>
    </citation>
    <scope>NUCLEOTIDE SEQUENCE</scope>
    <source>
        <strain evidence="1">CBS 675.92</strain>
    </source>
</reference>
<name>A0A6A5TWP0_9PLEO</name>
<sequence>MLAFAKYEPLCQPAFEPQTSSRSPQHRECPGRNCYGLARLEASKQYARTVGIQVSLRASKLESKKLFLSLWSILAEVGSCRHSHSALALPPSVPATCAKLKADATLARICWLLMESRSILSTGLRWLYPALRHKCRKTHMKYDKNDIRSSRTMWKLEERRSDGRVSKIPRSSGDWTSCLDSLSCMRSS</sequence>
<keyword evidence="2" id="KW-1185">Reference proteome</keyword>
<accession>A0A6A5TWP0</accession>
<gene>
    <name evidence="1" type="ORF">CC80DRAFT_68148</name>
</gene>
<dbReference type="AlphaFoldDB" id="A0A6A5TWP0"/>
<evidence type="ECO:0000313" key="1">
    <source>
        <dbReference type="EMBL" id="KAF1956062.1"/>
    </source>
</evidence>
<dbReference type="Proteomes" id="UP000800035">
    <property type="component" value="Unassembled WGS sequence"/>
</dbReference>
<evidence type="ECO:0000313" key="2">
    <source>
        <dbReference type="Proteomes" id="UP000800035"/>
    </source>
</evidence>
<proteinExistence type="predicted"/>